<dbReference type="EMBL" id="BMQN01000001">
    <property type="protein sequence ID" value="GGR85295.1"/>
    <property type="molecule type" value="Genomic_DNA"/>
</dbReference>
<dbReference type="Gene3D" id="3.40.390.30">
    <property type="entry name" value="Metalloproteases ('zincins'), catalytic domain"/>
    <property type="match status" value="1"/>
</dbReference>
<comment type="similarity">
    <text evidence="1 7">Belongs to the endoribonuclease YbeY family.</text>
</comment>
<evidence type="ECO:0000313" key="9">
    <source>
        <dbReference type="Proteomes" id="UP000644548"/>
    </source>
</evidence>
<dbReference type="InterPro" id="IPR023091">
    <property type="entry name" value="MetalPrtase_cat_dom_sf_prd"/>
</dbReference>
<evidence type="ECO:0000256" key="3">
    <source>
        <dbReference type="ARBA" id="ARBA00022723"/>
    </source>
</evidence>
<dbReference type="SUPFAM" id="SSF55486">
    <property type="entry name" value="Metalloproteases ('zincins'), catalytic domain"/>
    <property type="match status" value="1"/>
</dbReference>
<name>A0ABQ2S0I8_9DEIO</name>
<evidence type="ECO:0000313" key="8">
    <source>
        <dbReference type="EMBL" id="GGR85295.1"/>
    </source>
</evidence>
<comment type="caution">
    <text evidence="8">The sequence shown here is derived from an EMBL/GenBank/DDBJ whole genome shotgun (WGS) entry which is preliminary data.</text>
</comment>
<dbReference type="EC" id="3.1.-.-" evidence="7"/>
<dbReference type="Proteomes" id="UP000644548">
    <property type="component" value="Unassembled WGS sequence"/>
</dbReference>
<comment type="subcellular location">
    <subcellularLocation>
        <location evidence="7">Cytoplasm</location>
    </subcellularLocation>
</comment>
<dbReference type="PANTHER" id="PTHR46986:SF1">
    <property type="entry name" value="ENDORIBONUCLEASE YBEY, CHLOROPLASTIC"/>
    <property type="match status" value="1"/>
</dbReference>
<keyword evidence="7" id="KW-0690">Ribosome biogenesis</keyword>
<dbReference type="InterPro" id="IPR002036">
    <property type="entry name" value="YbeY"/>
</dbReference>
<accession>A0ABQ2S0I8</accession>
<keyword evidence="7" id="KW-0698">rRNA processing</keyword>
<dbReference type="PROSITE" id="PS01306">
    <property type="entry name" value="UPF0054"/>
    <property type="match status" value="1"/>
</dbReference>
<feature type="binding site" evidence="7">
    <location>
        <position position="145"/>
    </location>
    <ligand>
        <name>Zn(2+)</name>
        <dbReference type="ChEBI" id="CHEBI:29105"/>
        <note>catalytic</note>
    </ligand>
</feature>
<evidence type="ECO:0000256" key="6">
    <source>
        <dbReference type="ARBA" id="ARBA00022833"/>
    </source>
</evidence>
<keyword evidence="7" id="KW-0963">Cytoplasm</keyword>
<dbReference type="InterPro" id="IPR020549">
    <property type="entry name" value="YbeY_CS"/>
</dbReference>
<feature type="binding site" evidence="7">
    <location>
        <position position="135"/>
    </location>
    <ligand>
        <name>Zn(2+)</name>
        <dbReference type="ChEBI" id="CHEBI:29105"/>
        <note>catalytic</note>
    </ligand>
</feature>
<reference evidence="9" key="1">
    <citation type="journal article" date="2019" name="Int. J. Syst. Evol. Microbiol.">
        <title>The Global Catalogue of Microorganisms (GCM) 10K type strain sequencing project: providing services to taxonomists for standard genome sequencing and annotation.</title>
        <authorList>
            <consortium name="The Broad Institute Genomics Platform"/>
            <consortium name="The Broad Institute Genome Sequencing Center for Infectious Disease"/>
            <person name="Wu L."/>
            <person name="Ma J."/>
        </authorList>
    </citation>
    <scope>NUCLEOTIDE SEQUENCE [LARGE SCALE GENOMIC DNA]</scope>
    <source>
        <strain evidence="9">JCM 31405</strain>
    </source>
</reference>
<keyword evidence="4 7" id="KW-0255">Endonuclease</keyword>
<keyword evidence="2 7" id="KW-0540">Nuclease</keyword>
<keyword evidence="3 7" id="KW-0479">Metal-binding</keyword>
<evidence type="ECO:0000256" key="2">
    <source>
        <dbReference type="ARBA" id="ARBA00022722"/>
    </source>
</evidence>
<keyword evidence="9" id="KW-1185">Reference proteome</keyword>
<evidence type="ECO:0000256" key="1">
    <source>
        <dbReference type="ARBA" id="ARBA00010875"/>
    </source>
</evidence>
<evidence type="ECO:0000256" key="5">
    <source>
        <dbReference type="ARBA" id="ARBA00022801"/>
    </source>
</evidence>
<dbReference type="NCBIfam" id="TIGR00043">
    <property type="entry name" value="rRNA maturation RNase YbeY"/>
    <property type="match status" value="1"/>
</dbReference>
<keyword evidence="6 7" id="KW-0862">Zinc</keyword>
<proteinExistence type="inferred from homology"/>
<comment type="cofactor">
    <cofactor evidence="7">
        <name>Zn(2+)</name>
        <dbReference type="ChEBI" id="CHEBI:29105"/>
    </cofactor>
    <text evidence="7">Binds 1 zinc ion.</text>
</comment>
<evidence type="ECO:0000256" key="4">
    <source>
        <dbReference type="ARBA" id="ARBA00022759"/>
    </source>
</evidence>
<organism evidence="8 9">
    <name type="scientific">Deinococcus sedimenti</name>
    <dbReference type="NCBI Taxonomy" id="1867090"/>
    <lineage>
        <taxon>Bacteria</taxon>
        <taxon>Thermotogati</taxon>
        <taxon>Deinococcota</taxon>
        <taxon>Deinococci</taxon>
        <taxon>Deinococcales</taxon>
        <taxon>Deinococcaceae</taxon>
        <taxon>Deinococcus</taxon>
    </lineage>
</organism>
<dbReference type="Pfam" id="PF02130">
    <property type="entry name" value="YbeY"/>
    <property type="match status" value="1"/>
</dbReference>
<dbReference type="PANTHER" id="PTHR46986">
    <property type="entry name" value="ENDORIBONUCLEASE YBEY, CHLOROPLASTIC"/>
    <property type="match status" value="1"/>
</dbReference>
<sequence length="180" mass="19445">MKEEPGAQVRRAFSIHHHPSSILYGVIDLIVRKTPPAGLRPALRGSLEAVMAHFGVQEREVTVVLVGDRTIRALKREHWGEDAVTDVLSFPTWEPGDPFIPPHLGDIVISLDTAARQAEARGHSLTREVALLASHGVTHLVGHDHPHAEGLGFEEGATGPEWAVFHGAWDAARAALPDGA</sequence>
<protein>
    <recommendedName>
        <fullName evidence="7">Endoribonuclease YbeY</fullName>
        <ecNumber evidence="7">3.1.-.-</ecNumber>
    </recommendedName>
</protein>
<dbReference type="HAMAP" id="MF_00009">
    <property type="entry name" value="Endoribonucl_YbeY"/>
    <property type="match status" value="1"/>
</dbReference>
<evidence type="ECO:0000256" key="7">
    <source>
        <dbReference type="HAMAP-Rule" id="MF_00009"/>
    </source>
</evidence>
<comment type="function">
    <text evidence="7">Single strand-specific metallo-endoribonuclease involved in late-stage 70S ribosome quality control and in maturation of the 3' terminus of the 16S rRNA.</text>
</comment>
<feature type="binding site" evidence="7">
    <location>
        <position position="139"/>
    </location>
    <ligand>
        <name>Zn(2+)</name>
        <dbReference type="ChEBI" id="CHEBI:29105"/>
        <note>catalytic</note>
    </ligand>
</feature>
<gene>
    <name evidence="7 8" type="primary">ybeY</name>
    <name evidence="8" type="ORF">GCM10008960_10410</name>
</gene>
<keyword evidence="5 7" id="KW-0378">Hydrolase</keyword>